<evidence type="ECO:0000256" key="1">
    <source>
        <dbReference type="SAM" id="SignalP"/>
    </source>
</evidence>
<accession>A0AA49GHZ7</accession>
<dbReference type="AlphaFoldDB" id="A0AA49GHZ7"/>
<feature type="chain" id="PRO_5041205047" evidence="1">
    <location>
        <begin position="19"/>
        <end position="256"/>
    </location>
</feature>
<keyword evidence="2" id="KW-0378">Hydrolase</keyword>
<dbReference type="GO" id="GO:0004180">
    <property type="term" value="F:carboxypeptidase activity"/>
    <property type="evidence" value="ECO:0007669"/>
    <property type="project" value="UniProtKB-KW"/>
</dbReference>
<feature type="signal peptide" evidence="1">
    <location>
        <begin position="1"/>
        <end position="18"/>
    </location>
</feature>
<keyword evidence="1" id="KW-0732">Signal</keyword>
<dbReference type="SUPFAM" id="SSF49464">
    <property type="entry name" value="Carboxypeptidase regulatory domain-like"/>
    <property type="match status" value="1"/>
</dbReference>
<dbReference type="EMBL" id="CP120682">
    <property type="protein sequence ID" value="WKN35195.1"/>
    <property type="molecule type" value="Genomic_DNA"/>
</dbReference>
<reference evidence="2" key="2">
    <citation type="journal article" date="2024" name="Antonie Van Leeuwenhoek">
        <title>Roseihalotalea indica gen. nov., sp. nov., a halophilic Bacteroidetes from mesopelagic Southwest Indian Ocean with higher carbohydrate metabolic potential.</title>
        <authorList>
            <person name="Chen B."/>
            <person name="Zhang M."/>
            <person name="Lin D."/>
            <person name="Ye J."/>
            <person name="Tang K."/>
        </authorList>
    </citation>
    <scope>NUCLEOTIDE SEQUENCE</scope>
    <source>
        <strain evidence="2">TK19036</strain>
    </source>
</reference>
<reference evidence="2" key="1">
    <citation type="journal article" date="2023" name="Comput. Struct. Biotechnol. J.">
        <title>Discovery of a novel marine Bacteroidetes with a rich repertoire of carbohydrate-active enzymes.</title>
        <authorList>
            <person name="Chen B."/>
            <person name="Liu G."/>
            <person name="Chen Q."/>
            <person name="Wang H."/>
            <person name="Liu L."/>
            <person name="Tang K."/>
        </authorList>
    </citation>
    <scope>NUCLEOTIDE SEQUENCE</scope>
    <source>
        <strain evidence="2">TK19036</strain>
    </source>
</reference>
<keyword evidence="2" id="KW-0121">Carboxypeptidase</keyword>
<organism evidence="2">
    <name type="scientific">Roseihalotalea indica</name>
    <dbReference type="NCBI Taxonomy" id="2867963"/>
    <lineage>
        <taxon>Bacteria</taxon>
        <taxon>Pseudomonadati</taxon>
        <taxon>Bacteroidota</taxon>
        <taxon>Cytophagia</taxon>
        <taxon>Cytophagales</taxon>
        <taxon>Catalimonadaceae</taxon>
        <taxon>Roseihalotalea</taxon>
    </lineage>
</organism>
<name>A0AA49GHZ7_9BACT</name>
<dbReference type="InterPro" id="IPR008969">
    <property type="entry name" value="CarboxyPept-like_regulatory"/>
</dbReference>
<proteinExistence type="predicted"/>
<evidence type="ECO:0000313" key="2">
    <source>
        <dbReference type="EMBL" id="WKN35195.1"/>
    </source>
</evidence>
<keyword evidence="2" id="KW-0645">Protease</keyword>
<sequence length="256" mass="29086">MKYCIGLLFMLCAFSVSAQQQLRGFIQTPLGDAVPYAHVQNFTQQLVATSQPNGFFSVRAVSQDTLRFTAVGFQPYQLIVQPVHFGQELKIILIEDSVLLPGITIYDRPIEPIMKAPERKPMKVNSVRSKEEIVQKKTIRVEMNNPISTENGVPTIGVGGTFTGVLTYLYDQFSKDGKERKKYAETRQQAQEEAVYLELINTPATADSLKAQYQLTQQEYDQLLTSFNEQYPDAKKLSTKSEIWGLLHFYFSQRNP</sequence>
<protein>
    <submittedName>
        <fullName evidence="2">Carboxypeptidase-like regulatory domain-containing protein</fullName>
    </submittedName>
</protein>
<gene>
    <name evidence="2" type="ORF">K4G66_22720</name>
</gene>